<dbReference type="Proteomes" id="UP000037755">
    <property type="component" value="Unassembled WGS sequence"/>
</dbReference>
<sequence>MFFCLETKEPKIQGSNFLCYKLYVLAKRFELASLKQQIVLNAKTYNLLNATKFKAELHSNPENSNVINR</sequence>
<dbReference type="PATRIC" id="fig|1202724.3.peg.3299"/>
<dbReference type="EMBL" id="LIYD01000005">
    <property type="protein sequence ID" value="KOS07355.1"/>
    <property type="molecule type" value="Genomic_DNA"/>
</dbReference>
<organism evidence="1 2">
    <name type="scientific">Flavobacterium akiainvivens</name>
    <dbReference type="NCBI Taxonomy" id="1202724"/>
    <lineage>
        <taxon>Bacteria</taxon>
        <taxon>Pseudomonadati</taxon>
        <taxon>Bacteroidota</taxon>
        <taxon>Flavobacteriia</taxon>
        <taxon>Flavobacteriales</taxon>
        <taxon>Flavobacteriaceae</taxon>
        <taxon>Flavobacterium</taxon>
    </lineage>
</organism>
<gene>
    <name evidence="1" type="ORF">AM493_15885</name>
</gene>
<reference evidence="1 2" key="1">
    <citation type="submission" date="2015-08" db="EMBL/GenBank/DDBJ databases">
        <title>Whole genome sequence of Flavobacterium akiainvivens IK-1T, from decaying Wikstroemia oahuensis, an endemic Hawaiian shrub.</title>
        <authorList>
            <person name="Wan X."/>
            <person name="Hou S."/>
            <person name="Saito J."/>
            <person name="Donachie S."/>
        </authorList>
    </citation>
    <scope>NUCLEOTIDE SEQUENCE [LARGE SCALE GENOMIC DNA]</scope>
    <source>
        <strain evidence="1 2">IK-1</strain>
    </source>
</reference>
<proteinExistence type="predicted"/>
<name>A0A0M8MCK3_9FLAO</name>
<protein>
    <submittedName>
        <fullName evidence="1">Uncharacterized protein</fullName>
    </submittedName>
</protein>
<accession>A0A0M8MCK3</accession>
<keyword evidence="2" id="KW-1185">Reference proteome</keyword>
<dbReference type="STRING" id="1202724.AM493_15885"/>
<comment type="caution">
    <text evidence="1">The sequence shown here is derived from an EMBL/GenBank/DDBJ whole genome shotgun (WGS) entry which is preliminary data.</text>
</comment>
<evidence type="ECO:0000313" key="2">
    <source>
        <dbReference type="Proteomes" id="UP000037755"/>
    </source>
</evidence>
<evidence type="ECO:0000313" key="1">
    <source>
        <dbReference type="EMBL" id="KOS07355.1"/>
    </source>
</evidence>
<dbReference type="AlphaFoldDB" id="A0A0M8MCK3"/>